<dbReference type="Pfam" id="PF13359">
    <property type="entry name" value="DDE_Tnp_4"/>
    <property type="match status" value="1"/>
</dbReference>
<evidence type="ECO:0000259" key="5">
    <source>
        <dbReference type="Pfam" id="PF13613"/>
    </source>
</evidence>
<organism evidence="6 7">
    <name type="scientific">Frankliniella occidentalis</name>
    <name type="common">Western flower thrips</name>
    <name type="synonym">Euthrips occidentalis</name>
    <dbReference type="NCBI Taxonomy" id="133901"/>
    <lineage>
        <taxon>Eukaryota</taxon>
        <taxon>Metazoa</taxon>
        <taxon>Ecdysozoa</taxon>
        <taxon>Arthropoda</taxon>
        <taxon>Hexapoda</taxon>
        <taxon>Insecta</taxon>
        <taxon>Pterygota</taxon>
        <taxon>Neoptera</taxon>
        <taxon>Paraneoptera</taxon>
        <taxon>Thysanoptera</taxon>
        <taxon>Terebrantia</taxon>
        <taxon>Thripoidea</taxon>
        <taxon>Thripidae</taxon>
        <taxon>Frankliniella</taxon>
    </lineage>
</organism>
<evidence type="ECO:0000256" key="1">
    <source>
        <dbReference type="ARBA" id="ARBA00001968"/>
    </source>
</evidence>
<accession>A0A9C6UEX7</accession>
<feature type="compositionally biased region" description="Basic and acidic residues" evidence="3">
    <location>
        <begin position="371"/>
        <end position="394"/>
    </location>
</feature>
<dbReference type="KEGG" id="foc:127750008"/>
<feature type="domain" description="DDE Tnp4" evidence="4">
    <location>
        <begin position="174"/>
        <end position="340"/>
    </location>
</feature>
<dbReference type="PANTHER" id="PTHR23080">
    <property type="entry name" value="THAP DOMAIN PROTEIN"/>
    <property type="match status" value="1"/>
</dbReference>
<dbReference type="AlphaFoldDB" id="A0A9C6UEX7"/>
<gene>
    <name evidence="7" type="primary">LOC127750008</name>
</gene>
<dbReference type="GeneID" id="127750008"/>
<evidence type="ECO:0000313" key="7">
    <source>
        <dbReference type="RefSeq" id="XP_052126344.1"/>
    </source>
</evidence>
<dbReference type="Proteomes" id="UP000504606">
    <property type="component" value="Unplaced"/>
</dbReference>
<name>A0A9C6UEX7_FRAOC</name>
<evidence type="ECO:0000256" key="3">
    <source>
        <dbReference type="SAM" id="MobiDB-lite"/>
    </source>
</evidence>
<dbReference type="InterPro" id="IPR027806">
    <property type="entry name" value="HARBI1_dom"/>
</dbReference>
<feature type="region of interest" description="Disordered" evidence="3">
    <location>
        <begin position="352"/>
        <end position="394"/>
    </location>
</feature>
<evidence type="ECO:0000313" key="6">
    <source>
        <dbReference type="Proteomes" id="UP000504606"/>
    </source>
</evidence>
<dbReference type="InterPro" id="IPR027805">
    <property type="entry name" value="Transposase_HTH_dom"/>
</dbReference>
<dbReference type="GO" id="GO:0046872">
    <property type="term" value="F:metal ion binding"/>
    <property type="evidence" value="ECO:0007669"/>
    <property type="project" value="UniProtKB-KW"/>
</dbReference>
<evidence type="ECO:0000259" key="4">
    <source>
        <dbReference type="Pfam" id="PF13359"/>
    </source>
</evidence>
<reference evidence="7" key="1">
    <citation type="submission" date="2025-08" db="UniProtKB">
        <authorList>
            <consortium name="RefSeq"/>
        </authorList>
    </citation>
    <scope>IDENTIFICATION</scope>
    <source>
        <tissue evidence="7">Whole organism</tissue>
    </source>
</reference>
<keyword evidence="2" id="KW-0479">Metal-binding</keyword>
<evidence type="ECO:0000256" key="2">
    <source>
        <dbReference type="ARBA" id="ARBA00022723"/>
    </source>
</evidence>
<keyword evidence="6" id="KW-1185">Reference proteome</keyword>
<feature type="domain" description="Transposase Helix-turn-helix" evidence="5">
    <location>
        <begin position="96"/>
        <end position="143"/>
    </location>
</feature>
<dbReference type="RefSeq" id="XP_052126344.1">
    <property type="nucleotide sequence ID" value="XM_052270384.1"/>
</dbReference>
<dbReference type="OrthoDB" id="6483946at2759"/>
<sequence>MPFPGSLTTDPCPHVHGRSVHDIAEIPDGGPSSPKDKSKEYNFKPISYEMCSEGSADDFRYFTGLTKGQFLVLYDFIGGDDVCSKLKYTLDVYSTLKSRLFLVLLKLRRDLSNRDIGKIMGLSASQAAVIFTTWLRLLALSFKEIEGDLAVSAKNQNRRKPPCYKPYKNLRMIVDCAEFVIERSSNMQQQGNTFSNYKHRNTAKVLVATSCHGGVSYVSGAYEGRITDQEIVMQCGFLDILEKGDAIMADRGFLLEEEMAKRGVKLIKPPNMTRKQKNNERRKRFTASEEVQTKSIAGVRIYVEHVIGKVRNYQILDNKVELLYLPLLPDMIFVASCLFNFSKCYIGKSPLSGDKNPTKDLPSDKQPNTTLEKDHCQVTENATKDLPSDKQPKD</sequence>
<dbReference type="Pfam" id="PF13613">
    <property type="entry name" value="HTH_Tnp_4"/>
    <property type="match status" value="1"/>
</dbReference>
<proteinExistence type="predicted"/>
<protein>
    <submittedName>
        <fullName evidence="7">Uncharacterized protein LOC127750008</fullName>
    </submittedName>
</protein>
<comment type="cofactor">
    <cofactor evidence="1">
        <name>a divalent metal cation</name>
        <dbReference type="ChEBI" id="CHEBI:60240"/>
    </cofactor>
</comment>